<dbReference type="GeneID" id="36283996"/>
<name>A0A177AN53_9PEZI</name>
<proteinExistence type="predicted"/>
<dbReference type="EMBL" id="KV441387">
    <property type="protein sequence ID" value="OAF62594.1"/>
    <property type="molecule type" value="Genomic_DNA"/>
</dbReference>
<protein>
    <submittedName>
        <fullName evidence="1">Uncharacterized protein</fullName>
    </submittedName>
</protein>
<reference evidence="1" key="1">
    <citation type="submission" date="2016-03" db="EMBL/GenBank/DDBJ databases">
        <title>Updated assembly of Pseudogymnoascus destructans, the fungus causing white-nose syndrome of bats.</title>
        <authorList>
            <person name="Palmer J.M."/>
            <person name="Drees K.P."/>
            <person name="Foster J.T."/>
            <person name="Lindner D.L."/>
        </authorList>
    </citation>
    <scope>NUCLEOTIDE SEQUENCE [LARGE SCALE GENOMIC DNA]</scope>
    <source>
        <strain evidence="1">20631-21</strain>
    </source>
</reference>
<organism evidence="1">
    <name type="scientific">Pseudogymnoascus destructans</name>
    <dbReference type="NCBI Taxonomy" id="655981"/>
    <lineage>
        <taxon>Eukaryota</taxon>
        <taxon>Fungi</taxon>
        <taxon>Dikarya</taxon>
        <taxon>Ascomycota</taxon>
        <taxon>Pezizomycotina</taxon>
        <taxon>Leotiomycetes</taxon>
        <taxon>Thelebolales</taxon>
        <taxon>Thelebolaceae</taxon>
        <taxon>Pseudogymnoascus</taxon>
    </lineage>
</organism>
<dbReference type="VEuPathDB" id="FungiDB:GMDG_06230"/>
<evidence type="ECO:0000313" key="1">
    <source>
        <dbReference type="EMBL" id="OAF62594.1"/>
    </source>
</evidence>
<accession>A0A177AN53</accession>
<dbReference type="OrthoDB" id="3435944at2759"/>
<sequence length="94" mass="10785">MDCLKTLMLCMMHERSAAPVQPWSAEAVHFMTATSWASPYELSDHVFITRCSSTAVVLNPLCMLSHFLVTEDVTLCQGFHRRELEPTSRDPWER</sequence>
<dbReference type="RefSeq" id="XP_024327866.1">
    <property type="nucleotide sequence ID" value="XM_024464590.1"/>
</dbReference>
<dbReference type="Proteomes" id="UP000077154">
    <property type="component" value="Unassembled WGS sequence"/>
</dbReference>
<gene>
    <name evidence="1" type="ORF">VC83_00903</name>
</gene>
<dbReference type="AlphaFoldDB" id="A0A177AN53"/>